<dbReference type="Gene3D" id="3.40.109.10">
    <property type="entry name" value="NADH Oxidase"/>
    <property type="match status" value="1"/>
</dbReference>
<accession>X1KG67</accession>
<dbReference type="InterPro" id="IPR029479">
    <property type="entry name" value="Nitroreductase"/>
</dbReference>
<feature type="domain" description="Nitroreductase" evidence="3">
    <location>
        <begin position="11"/>
        <end position="64"/>
    </location>
</feature>
<name>X1KG67_9ZZZZ</name>
<feature type="domain" description="Nitroreductase" evidence="3">
    <location>
        <begin position="71"/>
        <end position="153"/>
    </location>
</feature>
<dbReference type="InterPro" id="IPR000415">
    <property type="entry name" value="Nitroreductase-like"/>
</dbReference>
<dbReference type="Pfam" id="PF00881">
    <property type="entry name" value="Nitroreductase"/>
    <property type="match status" value="2"/>
</dbReference>
<reference evidence="4" key="1">
    <citation type="journal article" date="2014" name="Front. Microbiol.">
        <title>High frequency of phylogenetically diverse reductive dehalogenase-homologous genes in deep subseafloor sedimentary metagenomes.</title>
        <authorList>
            <person name="Kawai M."/>
            <person name="Futagami T."/>
            <person name="Toyoda A."/>
            <person name="Takaki Y."/>
            <person name="Nishi S."/>
            <person name="Hori S."/>
            <person name="Arai W."/>
            <person name="Tsubouchi T."/>
            <person name="Morono Y."/>
            <person name="Uchiyama I."/>
            <person name="Ito T."/>
            <person name="Fujiyama A."/>
            <person name="Inagaki F."/>
            <person name="Takami H."/>
        </authorList>
    </citation>
    <scope>NUCLEOTIDE SEQUENCE</scope>
    <source>
        <strain evidence="4">Expedition CK06-06</strain>
    </source>
</reference>
<dbReference type="PANTHER" id="PTHR43673">
    <property type="entry name" value="NAD(P)H NITROREDUCTASE YDGI-RELATED"/>
    <property type="match status" value="1"/>
</dbReference>
<keyword evidence="2" id="KW-0560">Oxidoreductase</keyword>
<dbReference type="GO" id="GO:0016491">
    <property type="term" value="F:oxidoreductase activity"/>
    <property type="evidence" value="ECO:0007669"/>
    <property type="project" value="UniProtKB-KW"/>
</dbReference>
<evidence type="ECO:0000256" key="1">
    <source>
        <dbReference type="ARBA" id="ARBA00007118"/>
    </source>
</evidence>
<dbReference type="EMBL" id="BARV01005972">
    <property type="protein sequence ID" value="GAI06017.1"/>
    <property type="molecule type" value="Genomic_DNA"/>
</dbReference>
<comment type="caution">
    <text evidence="4">The sequence shown here is derived from an EMBL/GenBank/DDBJ whole genome shotgun (WGS) entry which is preliminary data.</text>
</comment>
<dbReference type="AlphaFoldDB" id="X1KG67"/>
<evidence type="ECO:0000313" key="4">
    <source>
        <dbReference type="EMBL" id="GAI06017.1"/>
    </source>
</evidence>
<dbReference type="PANTHER" id="PTHR43673:SF10">
    <property type="entry name" value="NADH DEHYDROGENASE_NAD(P)H NITROREDUCTASE XCC3605-RELATED"/>
    <property type="match status" value="1"/>
</dbReference>
<gene>
    <name evidence="4" type="ORF">S06H3_12176</name>
</gene>
<organism evidence="4">
    <name type="scientific">marine sediment metagenome</name>
    <dbReference type="NCBI Taxonomy" id="412755"/>
    <lineage>
        <taxon>unclassified sequences</taxon>
        <taxon>metagenomes</taxon>
        <taxon>ecological metagenomes</taxon>
    </lineage>
</organism>
<sequence length="175" mass="19689">MGNLMKTFDAIKGRRSVRSYQDRKIPKEQLEKIMEAAIWSPSASNAQAWEFIVVENDDDIKKIKTFSPGIFGNPAAIIIVCRDLKRAYELCSELGRDTLSLMDISMASQNIMLAGHDLGIGSCAVRSFGIGAIKRLFDLPEHINPELLITLGYPEKIPKPPRRRGVSEVVHWHNR</sequence>
<evidence type="ECO:0000256" key="2">
    <source>
        <dbReference type="ARBA" id="ARBA00023002"/>
    </source>
</evidence>
<evidence type="ECO:0000259" key="3">
    <source>
        <dbReference type="Pfam" id="PF00881"/>
    </source>
</evidence>
<protein>
    <recommendedName>
        <fullName evidence="3">Nitroreductase domain-containing protein</fullName>
    </recommendedName>
</protein>
<proteinExistence type="inferred from homology"/>
<comment type="similarity">
    <text evidence="1">Belongs to the nitroreductase family.</text>
</comment>
<dbReference type="SUPFAM" id="SSF55469">
    <property type="entry name" value="FMN-dependent nitroreductase-like"/>
    <property type="match status" value="1"/>
</dbReference>